<protein>
    <recommendedName>
        <fullName evidence="2">VTT domain-containing protein</fullName>
    </recommendedName>
</protein>
<keyword evidence="1" id="KW-0812">Transmembrane</keyword>
<dbReference type="AlphaFoldDB" id="A0AAN9GNP5"/>
<dbReference type="EMBL" id="JBAMIC010000001">
    <property type="protein sequence ID" value="KAK7115069.1"/>
    <property type="molecule type" value="Genomic_DNA"/>
</dbReference>
<gene>
    <name evidence="3" type="ORF">V1264_001010</name>
</gene>
<evidence type="ECO:0000313" key="3">
    <source>
        <dbReference type="EMBL" id="KAK7115069.1"/>
    </source>
</evidence>
<comment type="caution">
    <text evidence="3">The sequence shown here is derived from an EMBL/GenBank/DDBJ whole genome shotgun (WGS) entry which is preliminary data.</text>
</comment>
<evidence type="ECO:0000256" key="1">
    <source>
        <dbReference type="SAM" id="Phobius"/>
    </source>
</evidence>
<dbReference type="PANTHER" id="PTHR46593">
    <property type="entry name" value="TRANSMEMBRANE PROTEIN 64"/>
    <property type="match status" value="1"/>
</dbReference>
<keyword evidence="1" id="KW-0472">Membrane</keyword>
<reference evidence="3 4" key="1">
    <citation type="submission" date="2024-02" db="EMBL/GenBank/DDBJ databases">
        <title>Chromosome-scale genome assembly of the rough periwinkle Littorina saxatilis.</title>
        <authorList>
            <person name="De Jode A."/>
            <person name="Faria R."/>
            <person name="Formenti G."/>
            <person name="Sims Y."/>
            <person name="Smith T.P."/>
            <person name="Tracey A."/>
            <person name="Wood J.M.D."/>
            <person name="Zagrodzka Z.B."/>
            <person name="Johannesson K."/>
            <person name="Butlin R.K."/>
            <person name="Leder E.H."/>
        </authorList>
    </citation>
    <scope>NUCLEOTIDE SEQUENCE [LARGE SCALE GENOMIC DNA]</scope>
    <source>
        <strain evidence="3">Snail1</strain>
        <tissue evidence="3">Muscle</tissue>
    </source>
</reference>
<feature type="transmembrane region" description="Helical" evidence="1">
    <location>
        <begin position="85"/>
        <end position="110"/>
    </location>
</feature>
<sequence length="326" mass="35814">MSGCVSSSMLIGEPSKMDALFLPNSLRPSSLAEELKEDMEMDVVNVAKGDISIATAKHQDQHQHDGTTRILVDALVTTPTATTRWYQASLTSILLTVVILLCLIFGHRYIRIMLLWLQEQDLTVGLFIFTVLFFVISFPIFWGYALLLLAAGYLYGCVSGPLVVITCCGVALTCANFIMRTCCRSWFMEKFYSAKVEAILHVINRGPGFKIVALTRLTPIPFGLQNALFSLSDMNQGGYLLASIAGLSPMAALYCYMGSTLRSMEDVLSDQSNQLTGYCIFGGQMLFTVALLCFVVRKARGELKKAMDQTSNGKTMSNGSVILVEP</sequence>
<keyword evidence="1" id="KW-1133">Transmembrane helix</keyword>
<evidence type="ECO:0000259" key="2">
    <source>
        <dbReference type="Pfam" id="PF09335"/>
    </source>
</evidence>
<dbReference type="Proteomes" id="UP001374579">
    <property type="component" value="Unassembled WGS sequence"/>
</dbReference>
<dbReference type="GO" id="GO:0005783">
    <property type="term" value="C:endoplasmic reticulum"/>
    <property type="evidence" value="ECO:0007669"/>
    <property type="project" value="TreeGrafter"/>
</dbReference>
<dbReference type="InterPro" id="IPR032816">
    <property type="entry name" value="VTT_dom"/>
</dbReference>
<dbReference type="GO" id="GO:0051480">
    <property type="term" value="P:regulation of cytosolic calcium ion concentration"/>
    <property type="evidence" value="ECO:0007669"/>
    <property type="project" value="TreeGrafter"/>
</dbReference>
<evidence type="ECO:0000313" key="4">
    <source>
        <dbReference type="Proteomes" id="UP001374579"/>
    </source>
</evidence>
<dbReference type="Pfam" id="PF09335">
    <property type="entry name" value="VTT_dom"/>
    <property type="match status" value="1"/>
</dbReference>
<feature type="transmembrane region" description="Helical" evidence="1">
    <location>
        <begin position="275"/>
        <end position="296"/>
    </location>
</feature>
<feature type="transmembrane region" description="Helical" evidence="1">
    <location>
        <begin position="153"/>
        <end position="178"/>
    </location>
</feature>
<accession>A0AAN9GNP5</accession>
<dbReference type="InterPro" id="IPR053069">
    <property type="entry name" value="TVP38/TMEM64"/>
</dbReference>
<feature type="domain" description="VTT" evidence="2">
    <location>
        <begin position="145"/>
        <end position="259"/>
    </location>
</feature>
<feature type="transmembrane region" description="Helical" evidence="1">
    <location>
        <begin position="239"/>
        <end position="259"/>
    </location>
</feature>
<organism evidence="3 4">
    <name type="scientific">Littorina saxatilis</name>
    <dbReference type="NCBI Taxonomy" id="31220"/>
    <lineage>
        <taxon>Eukaryota</taxon>
        <taxon>Metazoa</taxon>
        <taxon>Spiralia</taxon>
        <taxon>Lophotrochozoa</taxon>
        <taxon>Mollusca</taxon>
        <taxon>Gastropoda</taxon>
        <taxon>Caenogastropoda</taxon>
        <taxon>Littorinimorpha</taxon>
        <taxon>Littorinoidea</taxon>
        <taxon>Littorinidae</taxon>
        <taxon>Littorina</taxon>
    </lineage>
</organism>
<keyword evidence="4" id="KW-1185">Reference proteome</keyword>
<feature type="transmembrane region" description="Helical" evidence="1">
    <location>
        <begin position="122"/>
        <end position="147"/>
    </location>
</feature>
<dbReference type="PANTHER" id="PTHR46593:SF1">
    <property type="entry name" value="TRANSMEMBRANE PROTEIN 64"/>
    <property type="match status" value="1"/>
</dbReference>
<proteinExistence type="predicted"/>
<name>A0AAN9GNP5_9CAEN</name>